<accession>A0A9W9YXU8</accession>
<comment type="caution">
    <text evidence="11">The sequence shown here is derived from an EMBL/GenBank/DDBJ whole genome shotgun (WGS) entry which is preliminary data.</text>
</comment>
<feature type="domain" description="G-protein coupled receptors family 2 profile 2" evidence="8">
    <location>
        <begin position="670"/>
        <end position="921"/>
    </location>
</feature>
<dbReference type="PROSITE" id="PS00524">
    <property type="entry name" value="SMB_1"/>
    <property type="match status" value="1"/>
</dbReference>
<feature type="transmembrane region" description="Helical" evidence="7">
    <location>
        <begin position="706"/>
        <end position="726"/>
    </location>
</feature>
<evidence type="ECO:0000256" key="6">
    <source>
        <dbReference type="SAM" id="MobiDB-lite"/>
    </source>
</evidence>
<dbReference type="EMBL" id="MU826845">
    <property type="protein sequence ID" value="KAJ7371538.1"/>
    <property type="molecule type" value="Genomic_DNA"/>
</dbReference>
<feature type="region of interest" description="Disordered" evidence="6">
    <location>
        <begin position="61"/>
        <end position="104"/>
    </location>
</feature>
<evidence type="ECO:0000256" key="5">
    <source>
        <dbReference type="ARBA" id="ARBA00023157"/>
    </source>
</evidence>
<dbReference type="Proteomes" id="UP001163046">
    <property type="component" value="Unassembled WGS sequence"/>
</dbReference>
<dbReference type="Pfam" id="PF01033">
    <property type="entry name" value="Somatomedin_B"/>
    <property type="match status" value="1"/>
</dbReference>
<sequence>MAKLNRNKPHLNVLQKGFPAGSNIKRIRRNISPAPLNESRGNDSSILSRLLPVNGTGNLLGNMTLSQSSTPILPPIPPIPPLPPPPLPPPPPPSPPPPLNPQLSTLNDKDVNITMQCESYWFSCRGRCTHERELGGTEERRQCFCDNSCEFFQDCCADFDQFCFSFGTSPQDTKNPDHNGLWECVSTSSSFNKARGVWMISVCPRNWNQTDIKERCHKNTVLSYDNLKEALPVIDRNGNTYKNHHCAQCHGLNLNDLIFYNFKFGCDIPVPNESKRNEILKFLSTFCERPSWQPPTGQKRRYCHSISSNLYCDDSSLPAKVQQKCFNGSLRLVYEKEAFNPRIFFNPFCALCSFVKNIGCGPGPFRPIGLPPLMKPFSLVMDVDFSDDHRGRETSKVRGLKVSCLQGKVYDFHLKVCRPGITPSNVTSVLEKIFIVSVWMRSNMSSLWPPLITTVNFKEAIANKLKINKTLISNIIIGNRVGPVSTVVFNININATIQKNFSIQTLRIEMGSLSIVLNYATFTFFKVVVKQFHCAIIETFHPNEYKFERNAVKITNTGEIFQEADYYTNETEWINGSLVPVGILTVCKPPPLSPNINCSGVLVGLTEDEYVFLSNGSLYRNISRELFESSRFLIINDTIWVCAQFSSIYETPITVDVAGHGKTEEADIVLVVLTYIGLSLSIVSFVLVLVTYSLFKELRTLPGINLMNLSLAHLLVHLIFLATGYVQAKLPCTVVAILLHYLFLVSFMWMSIIAFETWQVFSKIRIQHRNPNRRKKCFNLLRRITIGWIPAFVFIAVCVALDQSNTVHFHYGGVKGCWINSSLANLFFFVLPVALSISFNVVCFALTVKAIRKTNNQTRTATHQTLNRKTAAVFLKIFILMGVTWIFGFLKILVSRYFEYPFIIFTSLQGLYIALAFVFTSRVKQMYRMFLCIKNSSRSANAANAGRKI</sequence>
<evidence type="ECO:0000313" key="12">
    <source>
        <dbReference type="Proteomes" id="UP001163046"/>
    </source>
</evidence>
<feature type="transmembrane region" description="Helical" evidence="7">
    <location>
        <begin position="780"/>
        <end position="803"/>
    </location>
</feature>
<dbReference type="PANTHER" id="PTHR45902">
    <property type="entry name" value="LATROPHILIN RECEPTOR-LIKE PROTEIN A"/>
    <property type="match status" value="1"/>
</dbReference>
<name>A0A9W9YXU8_9CNID</name>
<evidence type="ECO:0000259" key="10">
    <source>
        <dbReference type="PROSITE" id="PS50958"/>
    </source>
</evidence>
<dbReference type="Pfam" id="PF00002">
    <property type="entry name" value="7tm_2"/>
    <property type="match status" value="1"/>
</dbReference>
<feature type="transmembrane region" description="Helical" evidence="7">
    <location>
        <begin position="872"/>
        <end position="894"/>
    </location>
</feature>
<keyword evidence="3 7" id="KW-1133">Transmembrane helix</keyword>
<evidence type="ECO:0000256" key="3">
    <source>
        <dbReference type="ARBA" id="ARBA00022989"/>
    </source>
</evidence>
<dbReference type="GO" id="GO:0007166">
    <property type="term" value="P:cell surface receptor signaling pathway"/>
    <property type="evidence" value="ECO:0007669"/>
    <property type="project" value="InterPro"/>
</dbReference>
<feature type="transmembrane region" description="Helical" evidence="7">
    <location>
        <begin position="738"/>
        <end position="759"/>
    </location>
</feature>
<dbReference type="PROSITE" id="PS50261">
    <property type="entry name" value="G_PROTEIN_RECEP_F2_4"/>
    <property type="match status" value="1"/>
</dbReference>
<keyword evidence="2 7" id="KW-0812">Transmembrane</keyword>
<evidence type="ECO:0000256" key="1">
    <source>
        <dbReference type="ARBA" id="ARBA00004141"/>
    </source>
</evidence>
<dbReference type="InterPro" id="IPR017452">
    <property type="entry name" value="GPCR_Rhodpsn_7TM"/>
</dbReference>
<feature type="domain" description="G-protein coupled receptors family 1 profile" evidence="9">
    <location>
        <begin position="684"/>
        <end position="927"/>
    </location>
</feature>
<dbReference type="PROSITE" id="PS50262">
    <property type="entry name" value="G_PROTEIN_RECEP_F1_2"/>
    <property type="match status" value="1"/>
</dbReference>
<evidence type="ECO:0000259" key="8">
    <source>
        <dbReference type="PROSITE" id="PS50261"/>
    </source>
</evidence>
<dbReference type="SUPFAM" id="SSF90188">
    <property type="entry name" value="Somatomedin B domain"/>
    <property type="match status" value="1"/>
</dbReference>
<evidence type="ECO:0000313" key="11">
    <source>
        <dbReference type="EMBL" id="KAJ7371538.1"/>
    </source>
</evidence>
<dbReference type="GO" id="GO:0004930">
    <property type="term" value="F:G protein-coupled receptor activity"/>
    <property type="evidence" value="ECO:0007669"/>
    <property type="project" value="InterPro"/>
</dbReference>
<dbReference type="SUPFAM" id="SSF81321">
    <property type="entry name" value="Family A G protein-coupled receptor-like"/>
    <property type="match status" value="1"/>
</dbReference>
<dbReference type="InterPro" id="IPR036024">
    <property type="entry name" value="Somatomedin_B-like_dom_sf"/>
</dbReference>
<dbReference type="Gene3D" id="1.20.1070.10">
    <property type="entry name" value="Rhodopsin 7-helix transmembrane proteins"/>
    <property type="match status" value="1"/>
</dbReference>
<dbReference type="PANTHER" id="PTHR45902:SF1">
    <property type="entry name" value="LATROPHILIN RECEPTOR-LIKE PROTEIN A"/>
    <property type="match status" value="1"/>
</dbReference>
<evidence type="ECO:0000259" key="9">
    <source>
        <dbReference type="PROSITE" id="PS50262"/>
    </source>
</evidence>
<comment type="subcellular location">
    <subcellularLocation>
        <location evidence="1">Membrane</location>
        <topology evidence="1">Multi-pass membrane protein</topology>
    </subcellularLocation>
</comment>
<dbReference type="PROSITE" id="PS50958">
    <property type="entry name" value="SMB_2"/>
    <property type="match status" value="1"/>
</dbReference>
<feature type="domain" description="SMB" evidence="10">
    <location>
        <begin position="120"/>
        <end position="169"/>
    </location>
</feature>
<dbReference type="InterPro" id="IPR000832">
    <property type="entry name" value="GPCR_2_secretin-like"/>
</dbReference>
<dbReference type="InterPro" id="IPR053231">
    <property type="entry name" value="GPCR_LN-TM7"/>
</dbReference>
<dbReference type="GO" id="GO:0016020">
    <property type="term" value="C:membrane"/>
    <property type="evidence" value="ECO:0007669"/>
    <property type="project" value="UniProtKB-SubCell"/>
</dbReference>
<dbReference type="InterPro" id="IPR001212">
    <property type="entry name" value="Somatomedin_B_dom"/>
</dbReference>
<keyword evidence="12" id="KW-1185">Reference proteome</keyword>
<dbReference type="CDD" id="cd15039">
    <property type="entry name" value="7tmB3_Methuselah-like"/>
    <property type="match status" value="1"/>
</dbReference>
<proteinExistence type="predicted"/>
<feature type="transmembrane region" description="Helical" evidence="7">
    <location>
        <begin position="668"/>
        <end position="694"/>
    </location>
</feature>
<evidence type="ECO:0000256" key="7">
    <source>
        <dbReference type="SAM" id="Phobius"/>
    </source>
</evidence>
<evidence type="ECO:0000256" key="4">
    <source>
        <dbReference type="ARBA" id="ARBA00023136"/>
    </source>
</evidence>
<keyword evidence="5" id="KW-1015">Disulfide bond</keyword>
<dbReference type="PRINTS" id="PR00249">
    <property type="entry name" value="GPCRSECRETIN"/>
</dbReference>
<protein>
    <submittedName>
        <fullName evidence="11">Uncharacterized protein</fullName>
    </submittedName>
</protein>
<dbReference type="InterPro" id="IPR017981">
    <property type="entry name" value="GPCR_2-like_7TM"/>
</dbReference>
<dbReference type="OrthoDB" id="5990066at2759"/>
<dbReference type="AlphaFoldDB" id="A0A9W9YXU8"/>
<evidence type="ECO:0000256" key="2">
    <source>
        <dbReference type="ARBA" id="ARBA00022692"/>
    </source>
</evidence>
<keyword evidence="4 7" id="KW-0472">Membrane</keyword>
<gene>
    <name evidence="11" type="ORF">OS493_024878</name>
</gene>
<organism evidence="11 12">
    <name type="scientific">Desmophyllum pertusum</name>
    <dbReference type="NCBI Taxonomy" id="174260"/>
    <lineage>
        <taxon>Eukaryota</taxon>
        <taxon>Metazoa</taxon>
        <taxon>Cnidaria</taxon>
        <taxon>Anthozoa</taxon>
        <taxon>Hexacorallia</taxon>
        <taxon>Scleractinia</taxon>
        <taxon>Caryophylliina</taxon>
        <taxon>Caryophylliidae</taxon>
        <taxon>Desmophyllum</taxon>
    </lineage>
</organism>
<reference evidence="11" key="1">
    <citation type="submission" date="2023-01" db="EMBL/GenBank/DDBJ databases">
        <title>Genome assembly of the deep-sea coral Lophelia pertusa.</title>
        <authorList>
            <person name="Herrera S."/>
            <person name="Cordes E."/>
        </authorList>
    </citation>
    <scope>NUCLEOTIDE SEQUENCE</scope>
    <source>
        <strain evidence="11">USNM1676648</strain>
        <tissue evidence="11">Polyp</tissue>
    </source>
</reference>
<feature type="compositionally biased region" description="Pro residues" evidence="6">
    <location>
        <begin position="72"/>
        <end position="100"/>
    </location>
</feature>
<feature type="transmembrane region" description="Helical" evidence="7">
    <location>
        <begin position="900"/>
        <end position="919"/>
    </location>
</feature>
<dbReference type="Gene3D" id="4.10.410.20">
    <property type="match status" value="1"/>
</dbReference>
<feature type="transmembrane region" description="Helical" evidence="7">
    <location>
        <begin position="823"/>
        <end position="851"/>
    </location>
</feature>